<dbReference type="InterPro" id="IPR051712">
    <property type="entry name" value="ARTD-AVP"/>
</dbReference>
<dbReference type="Proteomes" id="UP001219525">
    <property type="component" value="Unassembled WGS sequence"/>
</dbReference>
<evidence type="ECO:0000313" key="3">
    <source>
        <dbReference type="EMBL" id="KAJ7207131.1"/>
    </source>
</evidence>
<feature type="compositionally biased region" description="Basic and acidic residues" evidence="1">
    <location>
        <begin position="16"/>
        <end position="30"/>
    </location>
</feature>
<reference evidence="3" key="1">
    <citation type="submission" date="2023-03" db="EMBL/GenBank/DDBJ databases">
        <title>Massive genome expansion in bonnet fungi (Mycena s.s.) driven by repeated elements and novel gene families across ecological guilds.</title>
        <authorList>
            <consortium name="Lawrence Berkeley National Laboratory"/>
            <person name="Harder C.B."/>
            <person name="Miyauchi S."/>
            <person name="Viragh M."/>
            <person name="Kuo A."/>
            <person name="Thoen E."/>
            <person name="Andreopoulos B."/>
            <person name="Lu D."/>
            <person name="Skrede I."/>
            <person name="Drula E."/>
            <person name="Henrissat B."/>
            <person name="Morin E."/>
            <person name="Kohler A."/>
            <person name="Barry K."/>
            <person name="LaButti K."/>
            <person name="Morin E."/>
            <person name="Salamov A."/>
            <person name="Lipzen A."/>
            <person name="Mereny Z."/>
            <person name="Hegedus B."/>
            <person name="Baldrian P."/>
            <person name="Stursova M."/>
            <person name="Weitz H."/>
            <person name="Taylor A."/>
            <person name="Grigoriev I.V."/>
            <person name="Nagy L.G."/>
            <person name="Martin F."/>
            <person name="Kauserud H."/>
        </authorList>
    </citation>
    <scope>NUCLEOTIDE SEQUENCE</scope>
    <source>
        <strain evidence="3">9144</strain>
    </source>
</reference>
<evidence type="ECO:0000256" key="1">
    <source>
        <dbReference type="SAM" id="MobiDB-lite"/>
    </source>
</evidence>
<protein>
    <recommendedName>
        <fullName evidence="2">PARP catalytic domain-containing protein</fullName>
    </recommendedName>
</protein>
<organism evidence="3 4">
    <name type="scientific">Mycena pura</name>
    <dbReference type="NCBI Taxonomy" id="153505"/>
    <lineage>
        <taxon>Eukaryota</taxon>
        <taxon>Fungi</taxon>
        <taxon>Dikarya</taxon>
        <taxon>Basidiomycota</taxon>
        <taxon>Agaricomycotina</taxon>
        <taxon>Agaricomycetes</taxon>
        <taxon>Agaricomycetidae</taxon>
        <taxon>Agaricales</taxon>
        <taxon>Marasmiineae</taxon>
        <taxon>Mycenaceae</taxon>
        <taxon>Mycena</taxon>
    </lineage>
</organism>
<dbReference type="Pfam" id="PF00644">
    <property type="entry name" value="PARP"/>
    <property type="match status" value="1"/>
</dbReference>
<dbReference type="GO" id="GO:1990404">
    <property type="term" value="F:NAD+-protein mono-ADP-ribosyltransferase activity"/>
    <property type="evidence" value="ECO:0007669"/>
    <property type="project" value="TreeGrafter"/>
</dbReference>
<evidence type="ECO:0000259" key="2">
    <source>
        <dbReference type="Pfam" id="PF00644"/>
    </source>
</evidence>
<dbReference type="GO" id="GO:0003950">
    <property type="term" value="F:NAD+ poly-ADP-ribosyltransferase activity"/>
    <property type="evidence" value="ECO:0007669"/>
    <property type="project" value="InterPro"/>
</dbReference>
<sequence length="437" mass="48595">MQDSSDDEPIVVLDVRVADSSKRADRDQSPGKRTRKLVGPLTGKESHRATAKQSPCKQQRFVDVIEISDSEDDSAPAIPNQRELSRAVIDLSGSDDATSSVVARPSSRPRFALFLDNFDSDSDSDERDPFIRKIREDRRVREEQAREHQEILQRAAKLNPRQQKLDAMLARKLAAQEENELKKVLEGIQMKEEGIVFRVSVDVETKLLDDGSPAHEDDLARFEPWKQKLANFNFKVKKFHWIVNYELEKNFEEAREILRALIPGEEPKEMQMFHGTRVQNIDSILSRGFRIGGVGGHPVLNGTAAGYGIYLAPDPQTSLYYAQGANRMFACRVLPGRSTPDMQYSMSVPQAAVGSGQYESFSGTQGGILVVRHTSLVLPCYMIEYEYNNGYIPIGGPGVGPGAVVPPIINPLGGAVAVAPVARAKRAAPKRTRRKRT</sequence>
<dbReference type="EMBL" id="JARJCW010000037">
    <property type="protein sequence ID" value="KAJ7207131.1"/>
    <property type="molecule type" value="Genomic_DNA"/>
</dbReference>
<dbReference type="GO" id="GO:0005634">
    <property type="term" value="C:nucleus"/>
    <property type="evidence" value="ECO:0007669"/>
    <property type="project" value="TreeGrafter"/>
</dbReference>
<proteinExistence type="predicted"/>
<keyword evidence="4" id="KW-1185">Reference proteome</keyword>
<dbReference type="Gene3D" id="3.90.228.10">
    <property type="match status" value="1"/>
</dbReference>
<feature type="region of interest" description="Disordered" evidence="1">
    <location>
        <begin position="1"/>
        <end position="57"/>
    </location>
</feature>
<gene>
    <name evidence="3" type="ORF">GGX14DRAFT_456314</name>
</gene>
<feature type="domain" description="PARP catalytic" evidence="2">
    <location>
        <begin position="234"/>
        <end position="337"/>
    </location>
</feature>
<dbReference type="PANTHER" id="PTHR45740">
    <property type="entry name" value="POLY [ADP-RIBOSE] POLYMERASE"/>
    <property type="match status" value="1"/>
</dbReference>
<accession>A0AAD6YBB1</accession>
<dbReference type="InterPro" id="IPR012317">
    <property type="entry name" value="Poly(ADP-ribose)pol_cat_dom"/>
</dbReference>
<evidence type="ECO:0000313" key="4">
    <source>
        <dbReference type="Proteomes" id="UP001219525"/>
    </source>
</evidence>
<name>A0AAD6YBB1_9AGAR</name>
<dbReference type="AlphaFoldDB" id="A0AAD6YBB1"/>
<comment type="caution">
    <text evidence="3">The sequence shown here is derived from an EMBL/GenBank/DDBJ whole genome shotgun (WGS) entry which is preliminary data.</text>
</comment>
<dbReference type="SUPFAM" id="SSF56399">
    <property type="entry name" value="ADP-ribosylation"/>
    <property type="match status" value="1"/>
</dbReference>
<dbReference type="PANTHER" id="PTHR45740:SF6">
    <property type="entry name" value="PROTEIN MONO-ADP-RIBOSYLTRANSFERASE PARP12"/>
    <property type="match status" value="1"/>
</dbReference>